<evidence type="ECO:0000313" key="3">
    <source>
        <dbReference type="EMBL" id="GFH31006.1"/>
    </source>
</evidence>
<accession>A0A6A0AE66</accession>
<dbReference type="AlphaFoldDB" id="A0A6A0AE66"/>
<comment type="caution">
    <text evidence="3">The sequence shown here is derived from an EMBL/GenBank/DDBJ whole genome shotgun (WGS) entry which is preliminary data.</text>
</comment>
<evidence type="ECO:0000313" key="4">
    <source>
        <dbReference type="Proteomes" id="UP000485058"/>
    </source>
</evidence>
<dbReference type="Proteomes" id="UP000485058">
    <property type="component" value="Unassembled WGS sequence"/>
</dbReference>
<feature type="domain" description="PI4-kinase N-terminal" evidence="2">
    <location>
        <begin position="218"/>
        <end position="303"/>
    </location>
</feature>
<keyword evidence="4" id="KW-1185">Reference proteome</keyword>
<feature type="non-terminal residue" evidence="3">
    <location>
        <position position="1"/>
    </location>
</feature>
<gene>
    <name evidence="3" type="ORF">HaLaN_29950</name>
</gene>
<sequence length="310" mass="32002">MLCEELCEGLAEAWRLGQRSLVQALLLLPSSAGGAPNEVKVTLLSGGRLLVLVHGDPDLARSWLPLLAEVLLSPCEDPDGPDGCKTSPGAVPLDVAACCVDMVAVLAGEALAPIAAASPVLLLGLGAGSDVEVAEQLQVELGEVLSRVGAGASPPSLRRHLASTLGSGAGAQGLTATQRPAKLAYLLAVAQCETCRADSLPALAGEPCPLAQSLAYLQVSALAEELLTQLLSRHPPLYWDPSCLVALMGVLETEEGDGPLSALRGHTSAAGSSPLVWKVVRSWVYAAALAAPMRTEALLHEIMAPDIMRQ</sequence>
<organism evidence="3 4">
    <name type="scientific">Haematococcus lacustris</name>
    <name type="common">Green alga</name>
    <name type="synonym">Haematococcus pluvialis</name>
    <dbReference type="NCBI Taxonomy" id="44745"/>
    <lineage>
        <taxon>Eukaryota</taxon>
        <taxon>Viridiplantae</taxon>
        <taxon>Chlorophyta</taxon>
        <taxon>core chlorophytes</taxon>
        <taxon>Chlorophyceae</taxon>
        <taxon>CS clade</taxon>
        <taxon>Chlamydomonadales</taxon>
        <taxon>Haematococcaceae</taxon>
        <taxon>Haematococcus</taxon>
    </lineage>
</organism>
<proteinExistence type="inferred from homology"/>
<dbReference type="InterPro" id="IPR045495">
    <property type="entry name" value="PI4K_N"/>
</dbReference>
<name>A0A6A0AE66_HAELA</name>
<protein>
    <recommendedName>
        <fullName evidence="2">PI4-kinase N-terminal domain-containing protein</fullName>
    </recommendedName>
</protein>
<feature type="non-terminal residue" evidence="3">
    <location>
        <position position="310"/>
    </location>
</feature>
<evidence type="ECO:0000259" key="2">
    <source>
        <dbReference type="Pfam" id="PF19274"/>
    </source>
</evidence>
<comment type="similarity">
    <text evidence="1">Belongs to the PI3/PI4-kinase family. Type III PI4K subfamily.</text>
</comment>
<evidence type="ECO:0000256" key="1">
    <source>
        <dbReference type="ARBA" id="ARBA00006209"/>
    </source>
</evidence>
<dbReference type="EMBL" id="BLLF01005285">
    <property type="protein sequence ID" value="GFH31006.1"/>
    <property type="molecule type" value="Genomic_DNA"/>
</dbReference>
<dbReference type="Pfam" id="PF19274">
    <property type="entry name" value="PI4K_N"/>
    <property type="match status" value="1"/>
</dbReference>
<reference evidence="3 4" key="1">
    <citation type="submission" date="2020-02" db="EMBL/GenBank/DDBJ databases">
        <title>Draft genome sequence of Haematococcus lacustris strain NIES-144.</title>
        <authorList>
            <person name="Morimoto D."/>
            <person name="Nakagawa S."/>
            <person name="Yoshida T."/>
            <person name="Sawayama S."/>
        </authorList>
    </citation>
    <scope>NUCLEOTIDE SEQUENCE [LARGE SCALE GENOMIC DNA]</scope>
    <source>
        <strain evidence="3 4">NIES-144</strain>
    </source>
</reference>